<organism evidence="6 7">
    <name type="scientific">Tetracentron sinense</name>
    <name type="common">Spur-leaf</name>
    <dbReference type="NCBI Taxonomy" id="13715"/>
    <lineage>
        <taxon>Eukaryota</taxon>
        <taxon>Viridiplantae</taxon>
        <taxon>Streptophyta</taxon>
        <taxon>Embryophyta</taxon>
        <taxon>Tracheophyta</taxon>
        <taxon>Spermatophyta</taxon>
        <taxon>Magnoliopsida</taxon>
        <taxon>Trochodendrales</taxon>
        <taxon>Trochodendraceae</taxon>
        <taxon>Tetracentron</taxon>
    </lineage>
</organism>
<feature type="domain" description="C3H1-type" evidence="4">
    <location>
        <begin position="849"/>
        <end position="876"/>
    </location>
</feature>
<reference evidence="6 7" key="1">
    <citation type="submission" date="2020-04" db="EMBL/GenBank/DDBJ databases">
        <title>Plant Genome Project.</title>
        <authorList>
            <person name="Zhang R.-G."/>
        </authorList>
    </citation>
    <scope>NUCLEOTIDE SEQUENCE [LARGE SCALE GENOMIC DNA]</scope>
    <source>
        <strain evidence="6">YNK0</strain>
        <tissue evidence="6">Leaf</tissue>
    </source>
</reference>
<feature type="region of interest" description="Disordered" evidence="3">
    <location>
        <begin position="1099"/>
        <end position="1144"/>
    </location>
</feature>
<evidence type="ECO:0000259" key="5">
    <source>
        <dbReference type="PROSITE" id="PS50128"/>
    </source>
</evidence>
<keyword evidence="2" id="KW-0479">Metal-binding</keyword>
<keyword evidence="2" id="KW-0862">Zinc</keyword>
<feature type="region of interest" description="Disordered" evidence="3">
    <location>
        <begin position="1371"/>
        <end position="1428"/>
    </location>
</feature>
<dbReference type="Proteomes" id="UP000655225">
    <property type="component" value="Unassembled WGS sequence"/>
</dbReference>
<feature type="compositionally biased region" description="Polar residues" evidence="3">
    <location>
        <begin position="1377"/>
        <end position="1387"/>
    </location>
</feature>
<feature type="compositionally biased region" description="Pro residues" evidence="3">
    <location>
        <begin position="228"/>
        <end position="249"/>
    </location>
</feature>
<feature type="compositionally biased region" description="Basic and acidic residues" evidence="3">
    <location>
        <begin position="772"/>
        <end position="784"/>
    </location>
</feature>
<name>A0A834ZMD1_TETSI</name>
<feature type="region of interest" description="Disordered" evidence="3">
    <location>
        <begin position="1647"/>
        <end position="1692"/>
    </location>
</feature>
<feature type="compositionally biased region" description="Pro residues" evidence="3">
    <location>
        <begin position="17"/>
        <end position="43"/>
    </location>
</feature>
<dbReference type="Pfam" id="PF01805">
    <property type="entry name" value="Surp"/>
    <property type="match status" value="1"/>
</dbReference>
<evidence type="ECO:0000259" key="4">
    <source>
        <dbReference type="PROSITE" id="PS50103"/>
    </source>
</evidence>
<dbReference type="InterPro" id="IPR000061">
    <property type="entry name" value="Surp"/>
</dbReference>
<feature type="compositionally biased region" description="Basic residues" evidence="3">
    <location>
        <begin position="785"/>
        <end position="796"/>
    </location>
</feature>
<feature type="compositionally biased region" description="Basic and acidic residues" evidence="3">
    <location>
        <begin position="1493"/>
        <end position="1502"/>
    </location>
</feature>
<feature type="compositionally biased region" description="Basic and acidic residues" evidence="3">
    <location>
        <begin position="1556"/>
        <end position="1566"/>
    </location>
</feature>
<feature type="domain" description="SURP motif" evidence="5">
    <location>
        <begin position="355"/>
        <end position="403"/>
    </location>
</feature>
<dbReference type="PROSITE" id="PS50103">
    <property type="entry name" value="ZF_C3H1"/>
    <property type="match status" value="1"/>
</dbReference>
<dbReference type="GO" id="GO:0008270">
    <property type="term" value="F:zinc ion binding"/>
    <property type="evidence" value="ECO:0007669"/>
    <property type="project" value="UniProtKB-KW"/>
</dbReference>
<accession>A0A834ZMD1</accession>
<keyword evidence="7" id="KW-1185">Reference proteome</keyword>
<sequence length="1814" mass="199017">MYGHGNYAPQFGHGPSAPTPPFQQGPVAPPSPFQQGPPAPAPPVIQQGPLAPPSHVDQPALPHVYHHGPPNLPPLVQLGGTPSPLPPFVQKGPTEVPPPGMLNTGQPYLHMPSSLYGWSPMAPSYPTAQQKMHHLPPPVPHPPGPPPLTGPSHLEMIRAPLPPRVLPPPPSQGQILFRTPLQPPSLSRVQGLPHVRPPSPLPTSSFVPVTLAPFASFVHAPVEDAHPPYMPPPPPPPPPSSPPPLPLSPPSAASPLLCNLSARSSQILSSMTVAANLFHPSDTSLSSPEMTIDSVDKVVAPAQTIDDVSARDDYLNSEGGISCELDSLVEDDLSFKSQEVLDLPPPKPSEEKVHKIEVLCELITKNGPAFEDMARVKESENPEFAYLFGGESGSETAIAHEYFLWMKRKCCLESKLHNQSEQSDSSLRPLEIDFLMQPSSLIDADASDSPADSDMDMEGKFNLRHASSISDLLTVGMLNFFFVGRFLDDVIQSDNDNGVGHLIQGLKRELVSNCNEVLVVKEQLHKPQSSTELRQAKDVLSGSISCSGSSGLAEQEKEHDHSIFEMSFSGGHNLHSAGAADCTLDSSIRKSTSLLIKGGSPFRLIQDYASDDSAEDDDGPCLEDISPVSVSPTVAVGATGSHDDIGIDLDTNLHSRSVSGTKIGIKSFTESVMICPTSMPFTIPDVFPESQRAVESTVIASDTIGKLDELDYSNHENQTSSEQAAFHKAFQQKGALQGDVDIDPQNEKFQKENAKQASTLLKVDEFGRLIREGANDSDSDDSHYTGRRGKRGRSRSRSPQDSRSPSLWRRKEKRRRSRSWSPKNQRSRSKSPAFRRMNEFDGEKMRWERGQIADCLDFLKGRCYRGASCRYLHQDSTTSDAPRRYRSKQLQYLEVPPDSRESVLHGEIKNVLAKISVHEHDEVESHEIQPCLDLSESSTDAPKDRDLDKKREPGLVRDDLQPIISSEVGQLLVSVTDEVDQSVKSEGAAAQVQETQKVQQVQGDPTALLENENIQQPVEALRPLLVDSFPTEPAVDAEPQNLSGETSQGIPFNGVNLAIQPSQANISVLHSLPVLQTDDHHPHQIDSSLLSKSSPILTSRALPSQHPMNESTQPYLDRTSMSQPFPSESFAPQPLAPKELHPPSFPARDFLFQPSHLPPPPPFPQGINAHHALHPPQDFNFPPATTNFESLSAPVDGIPPYQFPLHNHHAPFPAPPTPSWTSLPPPPSYVNGMTPSPANQGPGYQSLQFHQNPMPPRNDFPQPLVRTYPAEQPTHSQGIELQPQTYPSMEEPHPLSLHVEDFRQKRFPIGNSLDQPFGGPSFIREEIFTHSARIEHNQFHPVHQQDYYLHPRHQPQDDVQNFQPLQNQRFTSPFPVQGSTPSSSVAQDTIHPLSVPFPSGTPTKQMQFFPDDNRPPREDFVTSSTVNPSYSQPRQISYGLQCSAPDSLSVHYGAPGKVDSSISRISWSHYNPFASTFDQPHGSSKFSSNASKQEIDSRHSTKYDSPFSSSHAPVDGQGIGGLGSRQMASPSDSSRPWGKILPRSGGSLRTAPSGELNDRGLPREPSAESFPGTMSQLGRQSTAGDQYDPLFDSLELSSNTLRKFDHVQEQGLANNVVDRSLAARVVSSDSDIMLKLGGSHRLLDVEENNKQKAGADAAVTKSPENDEFGETETDAEVGDVENGSPQPVDGKDWSHGIEIDQVQMPGKSKDSRSMKLFKIALADFAKEILKPSWRQGNMSKEAFKTIVKKTVDKVLRAMKSHQIPKSQAKINQYVESSRRKLTKLVMVSAHFSSLHFRFGLKFELEFAGKFSCMT</sequence>
<evidence type="ECO:0000256" key="2">
    <source>
        <dbReference type="PROSITE-ProRule" id="PRU00723"/>
    </source>
</evidence>
<feature type="compositionally biased region" description="Polar residues" evidence="3">
    <location>
        <begin position="1479"/>
        <end position="1492"/>
    </location>
</feature>
<protein>
    <recommendedName>
        <fullName evidence="8">C3H1-type domain-containing protein</fullName>
    </recommendedName>
</protein>
<evidence type="ECO:0000313" key="6">
    <source>
        <dbReference type="EMBL" id="KAF8408225.1"/>
    </source>
</evidence>
<evidence type="ECO:0000256" key="3">
    <source>
        <dbReference type="SAM" id="MobiDB-lite"/>
    </source>
</evidence>
<proteinExistence type="predicted"/>
<feature type="region of interest" description="Disordered" evidence="3">
    <location>
        <begin position="226"/>
        <end position="250"/>
    </location>
</feature>
<feature type="compositionally biased region" description="Low complexity" evidence="3">
    <location>
        <begin position="797"/>
        <end position="806"/>
    </location>
</feature>
<evidence type="ECO:0000313" key="7">
    <source>
        <dbReference type="Proteomes" id="UP000655225"/>
    </source>
</evidence>
<dbReference type="PROSITE" id="PS50128">
    <property type="entry name" value="SURP"/>
    <property type="match status" value="1"/>
</dbReference>
<feature type="region of interest" description="Disordered" evidence="3">
    <location>
        <begin position="1"/>
        <end position="83"/>
    </location>
</feature>
<keyword evidence="1" id="KW-0507">mRNA processing</keyword>
<feature type="region of interest" description="Disordered" evidence="3">
    <location>
        <begin position="1479"/>
        <end position="1586"/>
    </location>
</feature>
<feature type="compositionally biased region" description="Polar residues" evidence="3">
    <location>
        <begin position="1106"/>
        <end position="1126"/>
    </location>
</feature>
<dbReference type="InterPro" id="IPR000571">
    <property type="entry name" value="Znf_CCCH"/>
</dbReference>
<comment type="caution">
    <text evidence="6">The sequence shown here is derived from an EMBL/GenBank/DDBJ whole genome shotgun (WGS) entry which is preliminary data.</text>
</comment>
<feature type="zinc finger region" description="C3H1-type" evidence="2">
    <location>
        <begin position="849"/>
        <end position="876"/>
    </location>
</feature>
<evidence type="ECO:0000256" key="1">
    <source>
        <dbReference type="ARBA" id="ARBA00022664"/>
    </source>
</evidence>
<feature type="region of interest" description="Disordered" evidence="3">
    <location>
        <begin position="772"/>
        <end position="837"/>
    </location>
</feature>
<dbReference type="EMBL" id="JABCRI010000004">
    <property type="protein sequence ID" value="KAF8408225.1"/>
    <property type="molecule type" value="Genomic_DNA"/>
</dbReference>
<feature type="compositionally biased region" description="Basic and acidic residues" evidence="3">
    <location>
        <begin position="941"/>
        <end position="956"/>
    </location>
</feature>
<dbReference type="SUPFAM" id="SSF109905">
    <property type="entry name" value="Surp module (SWAP domain)"/>
    <property type="match status" value="1"/>
</dbReference>
<dbReference type="Gene3D" id="1.10.10.790">
    <property type="entry name" value="Surp module"/>
    <property type="match status" value="1"/>
</dbReference>
<dbReference type="GO" id="GO:0003723">
    <property type="term" value="F:RNA binding"/>
    <property type="evidence" value="ECO:0007669"/>
    <property type="project" value="InterPro"/>
</dbReference>
<feature type="region of interest" description="Disordered" evidence="3">
    <location>
        <begin position="924"/>
        <end position="956"/>
    </location>
</feature>
<dbReference type="InterPro" id="IPR052650">
    <property type="entry name" value="Zinc_finger_CCCH"/>
</dbReference>
<dbReference type="OrthoDB" id="21470at2759"/>
<keyword evidence="2" id="KW-0863">Zinc-finger</keyword>
<dbReference type="GO" id="GO:0006397">
    <property type="term" value="P:mRNA processing"/>
    <property type="evidence" value="ECO:0007669"/>
    <property type="project" value="UniProtKB-KW"/>
</dbReference>
<gene>
    <name evidence="6" type="ORF">HHK36_007370</name>
</gene>
<feature type="compositionally biased region" description="Acidic residues" evidence="3">
    <location>
        <begin position="1665"/>
        <end position="1679"/>
    </location>
</feature>
<evidence type="ECO:0008006" key="8">
    <source>
        <dbReference type="Google" id="ProtNLM"/>
    </source>
</evidence>
<dbReference type="InterPro" id="IPR035967">
    <property type="entry name" value="SWAP/Surp_sf"/>
</dbReference>
<feature type="compositionally biased region" description="Basic residues" evidence="3">
    <location>
        <begin position="808"/>
        <end position="818"/>
    </location>
</feature>
<dbReference type="PANTHER" id="PTHR36886:SF7">
    <property type="entry name" value="EXPRESSED PROTEIN"/>
    <property type="match status" value="1"/>
</dbReference>
<dbReference type="OMA" id="NYAPQFG"/>
<feature type="compositionally biased region" description="Basic and acidic residues" evidence="3">
    <location>
        <begin position="1411"/>
        <end position="1420"/>
    </location>
</feature>
<feature type="compositionally biased region" description="Polar residues" evidence="3">
    <location>
        <begin position="1572"/>
        <end position="1584"/>
    </location>
</feature>
<dbReference type="PANTHER" id="PTHR36886">
    <property type="entry name" value="PROTEIN FRIGIDA-ESSENTIAL 1"/>
    <property type="match status" value="1"/>
</dbReference>